<organism evidence="2 3">
    <name type="scientific">Anaerosphaera aminiphila DSM 21120</name>
    <dbReference type="NCBI Taxonomy" id="1120995"/>
    <lineage>
        <taxon>Bacteria</taxon>
        <taxon>Bacillati</taxon>
        <taxon>Bacillota</taxon>
        <taxon>Tissierellia</taxon>
        <taxon>Tissierellales</taxon>
        <taxon>Peptoniphilaceae</taxon>
        <taxon>Anaerosphaera</taxon>
    </lineage>
</organism>
<evidence type="ECO:0000313" key="3">
    <source>
        <dbReference type="Proteomes" id="UP000184032"/>
    </source>
</evidence>
<dbReference type="OrthoDB" id="1777828at2"/>
<sequence length="247" mass="27969">MKKDKKILLKFTVVIICAFIVGGFFGGFAHNLQDVNLGVLLTEEYSKVSPYIFYGIVVISVSYYAYILSKIKSGLKKIEYADDEQFEGEYSLLEKYIEKLTYSSSIAYAVIFSIYATYFISVLNYIDDISLIHIVAITVIFLLYAGITIFVSSKIMKTIREINPEKNGNVLDFKFLDEYLASCDEMEKMQIYKAGFESYRKLNSAFPIAIAAIFIIGIMIKGGILAILSVTVLWVMLMISYLMGARK</sequence>
<evidence type="ECO:0000256" key="1">
    <source>
        <dbReference type="SAM" id="Phobius"/>
    </source>
</evidence>
<protein>
    <recommendedName>
        <fullName evidence="4">DUF3169 family protein</fullName>
    </recommendedName>
</protein>
<accession>A0A1M5R3C3</accession>
<keyword evidence="1" id="KW-0472">Membrane</keyword>
<feature type="transmembrane region" description="Helical" evidence="1">
    <location>
        <begin position="7"/>
        <end position="28"/>
    </location>
</feature>
<proteinExistence type="predicted"/>
<dbReference type="Pfam" id="PF11368">
    <property type="entry name" value="DUF3169"/>
    <property type="match status" value="1"/>
</dbReference>
<evidence type="ECO:0000313" key="2">
    <source>
        <dbReference type="EMBL" id="SHH20832.1"/>
    </source>
</evidence>
<dbReference type="RefSeq" id="WP_073183983.1">
    <property type="nucleotide sequence ID" value="NZ_FQXI01000004.1"/>
</dbReference>
<gene>
    <name evidence="2" type="ORF">SAMN02745245_00803</name>
</gene>
<reference evidence="2 3" key="1">
    <citation type="submission" date="2016-11" db="EMBL/GenBank/DDBJ databases">
        <authorList>
            <person name="Jaros S."/>
            <person name="Januszkiewicz K."/>
            <person name="Wedrychowicz H."/>
        </authorList>
    </citation>
    <scope>NUCLEOTIDE SEQUENCE [LARGE SCALE GENOMIC DNA]</scope>
    <source>
        <strain evidence="2 3">DSM 21120</strain>
    </source>
</reference>
<keyword evidence="1" id="KW-1133">Transmembrane helix</keyword>
<feature type="transmembrane region" description="Helical" evidence="1">
    <location>
        <begin position="202"/>
        <end position="220"/>
    </location>
</feature>
<feature type="transmembrane region" description="Helical" evidence="1">
    <location>
        <begin position="105"/>
        <end position="126"/>
    </location>
</feature>
<keyword evidence="3" id="KW-1185">Reference proteome</keyword>
<feature type="transmembrane region" description="Helical" evidence="1">
    <location>
        <begin position="48"/>
        <end position="68"/>
    </location>
</feature>
<dbReference type="EMBL" id="FQXI01000004">
    <property type="protein sequence ID" value="SHH20832.1"/>
    <property type="molecule type" value="Genomic_DNA"/>
</dbReference>
<dbReference type="AlphaFoldDB" id="A0A1M5R3C3"/>
<dbReference type="Proteomes" id="UP000184032">
    <property type="component" value="Unassembled WGS sequence"/>
</dbReference>
<feature type="transmembrane region" description="Helical" evidence="1">
    <location>
        <begin position="132"/>
        <end position="151"/>
    </location>
</feature>
<dbReference type="STRING" id="1120995.SAMN02745245_00803"/>
<dbReference type="InterPro" id="IPR021509">
    <property type="entry name" value="DUF3169"/>
</dbReference>
<evidence type="ECO:0008006" key="4">
    <source>
        <dbReference type="Google" id="ProtNLM"/>
    </source>
</evidence>
<feature type="transmembrane region" description="Helical" evidence="1">
    <location>
        <begin position="226"/>
        <end position="244"/>
    </location>
</feature>
<name>A0A1M5R3C3_9FIRM</name>
<keyword evidence="1" id="KW-0812">Transmembrane</keyword>